<evidence type="ECO:0000256" key="2">
    <source>
        <dbReference type="ARBA" id="ARBA00012513"/>
    </source>
</evidence>
<keyword evidence="11" id="KW-0418">Kinase</keyword>
<keyword evidence="5" id="KW-0433">Leucine-rich repeat</keyword>
<evidence type="ECO:0000256" key="17">
    <source>
        <dbReference type="ARBA" id="ARBA00048679"/>
    </source>
</evidence>
<evidence type="ECO:0000256" key="12">
    <source>
        <dbReference type="ARBA" id="ARBA00022840"/>
    </source>
</evidence>
<dbReference type="InterPro" id="IPR013210">
    <property type="entry name" value="LRR_N_plant-typ"/>
</dbReference>
<protein>
    <recommendedName>
        <fullName evidence="2">non-specific serine/threonine protein kinase</fullName>
        <ecNumber evidence="2">2.7.11.1</ecNumber>
    </recommendedName>
</protein>
<dbReference type="Pfam" id="PF00560">
    <property type="entry name" value="LRR_1"/>
    <property type="match status" value="7"/>
</dbReference>
<dbReference type="EC" id="2.7.11.1" evidence="2"/>
<keyword evidence="13 20" id="KW-1133">Transmembrane helix</keyword>
<keyword evidence="14 20" id="KW-0472">Membrane</keyword>
<keyword evidence="10 18" id="KW-0547">Nucleotide-binding</keyword>
<dbReference type="InterPro" id="IPR001245">
    <property type="entry name" value="Ser-Thr/Tyr_kinase_cat_dom"/>
</dbReference>
<evidence type="ECO:0000256" key="14">
    <source>
        <dbReference type="ARBA" id="ARBA00023136"/>
    </source>
</evidence>
<keyword evidence="3" id="KW-1003">Cell membrane</keyword>
<evidence type="ECO:0000256" key="11">
    <source>
        <dbReference type="ARBA" id="ARBA00022777"/>
    </source>
</evidence>
<dbReference type="FunFam" id="3.80.10.10:FF:000679">
    <property type="entry name" value="LRR receptor-like serine/threonine-protein kinase RPK2"/>
    <property type="match status" value="1"/>
</dbReference>
<dbReference type="PANTHER" id="PTHR48056">
    <property type="entry name" value="LRR RECEPTOR-LIKE SERINE/THREONINE-PROTEIN KINASE-RELATED"/>
    <property type="match status" value="1"/>
</dbReference>
<evidence type="ECO:0000256" key="7">
    <source>
        <dbReference type="ARBA" id="ARBA00022692"/>
    </source>
</evidence>
<feature type="transmembrane region" description="Helical" evidence="20">
    <location>
        <begin position="740"/>
        <end position="762"/>
    </location>
</feature>
<dbReference type="SMART" id="SM00369">
    <property type="entry name" value="LRR_TYP"/>
    <property type="match status" value="6"/>
</dbReference>
<dbReference type="Pfam" id="PF13855">
    <property type="entry name" value="LRR_8"/>
    <property type="match status" value="1"/>
</dbReference>
<dbReference type="FunFam" id="3.80.10.10:FF:000383">
    <property type="entry name" value="Leucine-rich repeat receptor protein kinase EMS1"/>
    <property type="match status" value="1"/>
</dbReference>
<dbReference type="InterPro" id="IPR003591">
    <property type="entry name" value="Leu-rich_rpt_typical-subtyp"/>
</dbReference>
<dbReference type="GO" id="GO:0006952">
    <property type="term" value="P:defense response"/>
    <property type="evidence" value="ECO:0007669"/>
    <property type="project" value="UniProtKB-ARBA"/>
</dbReference>
<keyword evidence="12 18" id="KW-0067">ATP-binding</keyword>
<evidence type="ECO:0000256" key="20">
    <source>
        <dbReference type="SAM" id="Phobius"/>
    </source>
</evidence>
<evidence type="ECO:0000256" key="19">
    <source>
        <dbReference type="SAM" id="MobiDB-lite"/>
    </source>
</evidence>
<dbReference type="OrthoDB" id="1896041at2759"/>
<keyword evidence="8" id="KW-0732">Signal</keyword>
<dbReference type="PROSITE" id="PS50011">
    <property type="entry name" value="PROTEIN_KINASE_DOM"/>
    <property type="match status" value="1"/>
</dbReference>
<feature type="domain" description="Protein kinase" evidence="21">
    <location>
        <begin position="805"/>
        <end position="1002"/>
    </location>
</feature>
<dbReference type="PROSITE" id="PS00107">
    <property type="entry name" value="PROTEIN_KINASE_ATP"/>
    <property type="match status" value="1"/>
</dbReference>
<keyword evidence="7 20" id="KW-0812">Transmembrane</keyword>
<evidence type="ECO:0000256" key="15">
    <source>
        <dbReference type="ARBA" id="ARBA00023180"/>
    </source>
</evidence>
<comment type="subcellular location">
    <subcellularLocation>
        <location evidence="1">Cell membrane</location>
        <topology evidence="1">Single-pass type I membrane protein</topology>
    </subcellularLocation>
</comment>
<dbReference type="InterPro" id="IPR011009">
    <property type="entry name" value="Kinase-like_dom_sf"/>
</dbReference>
<evidence type="ECO:0000313" key="23">
    <source>
        <dbReference type="Proteomes" id="UP000325577"/>
    </source>
</evidence>
<dbReference type="Gene3D" id="3.30.200.20">
    <property type="entry name" value="Phosphorylase Kinase, domain 1"/>
    <property type="match status" value="1"/>
</dbReference>
<dbReference type="GO" id="GO:0004674">
    <property type="term" value="F:protein serine/threonine kinase activity"/>
    <property type="evidence" value="ECO:0007669"/>
    <property type="project" value="UniProtKB-KW"/>
</dbReference>
<evidence type="ECO:0000313" key="22">
    <source>
        <dbReference type="EMBL" id="KAA8532895.1"/>
    </source>
</evidence>
<comment type="catalytic activity">
    <reaction evidence="17">
        <text>L-seryl-[protein] + ATP = O-phospho-L-seryl-[protein] + ADP + H(+)</text>
        <dbReference type="Rhea" id="RHEA:17989"/>
        <dbReference type="Rhea" id="RHEA-COMP:9863"/>
        <dbReference type="Rhea" id="RHEA-COMP:11604"/>
        <dbReference type="ChEBI" id="CHEBI:15378"/>
        <dbReference type="ChEBI" id="CHEBI:29999"/>
        <dbReference type="ChEBI" id="CHEBI:30616"/>
        <dbReference type="ChEBI" id="CHEBI:83421"/>
        <dbReference type="ChEBI" id="CHEBI:456216"/>
        <dbReference type="EC" id="2.7.11.1"/>
    </reaction>
</comment>
<evidence type="ECO:0000259" key="21">
    <source>
        <dbReference type="PROSITE" id="PS50011"/>
    </source>
</evidence>
<dbReference type="Pfam" id="PF08263">
    <property type="entry name" value="LRRNT_2"/>
    <property type="match status" value="1"/>
</dbReference>
<name>A0A5J5AP55_9ASTE</name>
<dbReference type="Gene3D" id="1.10.510.10">
    <property type="entry name" value="Transferase(Phosphotransferase) domain 1"/>
    <property type="match status" value="1"/>
</dbReference>
<evidence type="ECO:0000256" key="10">
    <source>
        <dbReference type="ARBA" id="ARBA00022741"/>
    </source>
</evidence>
<evidence type="ECO:0000256" key="13">
    <source>
        <dbReference type="ARBA" id="ARBA00022989"/>
    </source>
</evidence>
<sequence length="1002" mass="109122">MILLQFKYSLSDPSGLLSSWRVDSSDYCSWFGVSCGSNSRVLSIKIAGRGCDGGNNSCSPFCSSKYSHVGFFGFGIRRNCSGKQGILGGKISPVIGKLTELRVLSLPFNELTGEIPTEIWGLRNLEVLDLEGNLISGNLPHEFTGLRKLRVLNLGLNGFVGDIPFSLSKCRGLRVLNLAGNRLNGTIPAFVGSFSKLKRLYLSFNRLIGSVPDEWGSNCQNLEHIDFSGNFIKGKIPRSLGNCSRLRTLLLFSNMLDGVIPHELGQLPRLEVLDVSRNTLGGPIPTELGNCVKLSVLVLSSLFDPLLGEVSFGLTKSSKDDYNFFQGSIPMEITMLPNLKVIWAPNANLEGKFPSNWGHCNSLEMVNLAQNSFNGEIPGVFGGCKNLHFLNLSSNRLTGELSEKLPVPCMTVFDVSENLMSGSIPSFNCSACPHIPILNVDLVQSYKPSFAYLSFFMYKPHFENLLPFSGTSFLVIHNFGGNNFSGSIPLPPIAPERLEKKINYAFLAGGNKLGGSFPGNFFGKCNGLNGMIVNVSNNKLSGQIPSEIGVMCRSLKFLDASRNQISGSIPQSLGDLKYLIVLDLSRNKLHGQVPVSLGQLKYLKYLSLASNNLTGVVPSIFGQLHSLEVLNLSSHSISGEIPQGHVSLGDRQFPLGLPNVTSLTKFNVSINNLSGRLLFYSDVMNCSGTLRNSFLSPCLTVSLSVSPSELQGSSKSQNYAASPSESNSESGNKGIKSLEIASILSVSVIVAVLLALVIIFFYTRKWKPNSRVQVSEPSETGEITIFNGIGVPLTFENVVQATGNFNASNCIGSGGFGATYKAEIFPGMLVAVKRLTIERCQGIPQFHAEIRTLGRIRHPKLITLIGYYASEAEMFLIYNYLPGAGTFGYVAPEYALTCRVSEKADVYSYGVVLLELISDKRALDPSFCSQRNGFNIVSWACMLLQKGQAKEFFATGLWDAGPHHNLVDMLHLALMCTGESLSNRPTMKQVVHWLKQLQPPSS</sequence>
<dbReference type="FunFam" id="3.30.200.20:FF:000260">
    <property type="entry name" value="LRR receptor-like serine/threonine-protein kinase RPK2"/>
    <property type="match status" value="1"/>
</dbReference>
<evidence type="ECO:0000256" key="8">
    <source>
        <dbReference type="ARBA" id="ARBA00022729"/>
    </source>
</evidence>
<feature type="region of interest" description="Disordered" evidence="19">
    <location>
        <begin position="708"/>
        <end position="732"/>
    </location>
</feature>
<dbReference type="InterPro" id="IPR000719">
    <property type="entry name" value="Prot_kinase_dom"/>
</dbReference>
<evidence type="ECO:0000256" key="4">
    <source>
        <dbReference type="ARBA" id="ARBA00022527"/>
    </source>
</evidence>
<evidence type="ECO:0000256" key="16">
    <source>
        <dbReference type="ARBA" id="ARBA00047899"/>
    </source>
</evidence>
<dbReference type="InterPro" id="IPR050647">
    <property type="entry name" value="Plant_LRR-RLKs"/>
</dbReference>
<evidence type="ECO:0000256" key="5">
    <source>
        <dbReference type="ARBA" id="ARBA00022614"/>
    </source>
</evidence>
<dbReference type="SUPFAM" id="SSF56112">
    <property type="entry name" value="Protein kinase-like (PK-like)"/>
    <property type="match status" value="1"/>
</dbReference>
<accession>A0A5J5AP55</accession>
<feature type="binding site" evidence="18">
    <location>
        <position position="833"/>
    </location>
    <ligand>
        <name>ATP</name>
        <dbReference type="ChEBI" id="CHEBI:30616"/>
    </ligand>
</feature>
<keyword evidence="23" id="KW-1185">Reference proteome</keyword>
<dbReference type="InterPro" id="IPR032675">
    <property type="entry name" value="LRR_dom_sf"/>
</dbReference>
<dbReference type="Pfam" id="PF07714">
    <property type="entry name" value="PK_Tyr_Ser-Thr"/>
    <property type="match status" value="2"/>
</dbReference>
<keyword evidence="9" id="KW-0677">Repeat</keyword>
<gene>
    <name evidence="22" type="ORF">F0562_032988</name>
</gene>
<dbReference type="SUPFAM" id="SSF52058">
    <property type="entry name" value="L domain-like"/>
    <property type="match status" value="3"/>
</dbReference>
<evidence type="ECO:0000256" key="1">
    <source>
        <dbReference type="ARBA" id="ARBA00004251"/>
    </source>
</evidence>
<dbReference type="GO" id="GO:0005524">
    <property type="term" value="F:ATP binding"/>
    <property type="evidence" value="ECO:0007669"/>
    <property type="project" value="UniProtKB-UniRule"/>
</dbReference>
<feature type="compositionally biased region" description="Polar residues" evidence="19">
    <location>
        <begin position="708"/>
        <end position="731"/>
    </location>
</feature>
<dbReference type="FunFam" id="3.80.10.10:FF:000041">
    <property type="entry name" value="LRR receptor-like serine/threonine-protein kinase ERECTA"/>
    <property type="match status" value="1"/>
</dbReference>
<reference evidence="22 23" key="1">
    <citation type="submission" date="2019-09" db="EMBL/GenBank/DDBJ databases">
        <title>A chromosome-level genome assembly of the Chinese tupelo Nyssa sinensis.</title>
        <authorList>
            <person name="Yang X."/>
            <person name="Kang M."/>
            <person name="Yang Y."/>
            <person name="Xiong H."/>
            <person name="Wang M."/>
            <person name="Zhang Z."/>
            <person name="Wang Z."/>
            <person name="Wu H."/>
            <person name="Ma T."/>
            <person name="Liu J."/>
            <person name="Xi Z."/>
        </authorList>
    </citation>
    <scope>NUCLEOTIDE SEQUENCE [LARGE SCALE GENOMIC DNA]</scope>
    <source>
        <strain evidence="22">J267</strain>
        <tissue evidence="22">Leaf</tissue>
    </source>
</reference>
<evidence type="ECO:0000256" key="6">
    <source>
        <dbReference type="ARBA" id="ARBA00022679"/>
    </source>
</evidence>
<keyword evidence="4" id="KW-0723">Serine/threonine-protein kinase</keyword>
<dbReference type="EMBL" id="CM018042">
    <property type="protein sequence ID" value="KAA8532895.1"/>
    <property type="molecule type" value="Genomic_DNA"/>
</dbReference>
<dbReference type="AlphaFoldDB" id="A0A5J5AP55"/>
<organism evidence="22 23">
    <name type="scientific">Nyssa sinensis</name>
    <dbReference type="NCBI Taxonomy" id="561372"/>
    <lineage>
        <taxon>Eukaryota</taxon>
        <taxon>Viridiplantae</taxon>
        <taxon>Streptophyta</taxon>
        <taxon>Embryophyta</taxon>
        <taxon>Tracheophyta</taxon>
        <taxon>Spermatophyta</taxon>
        <taxon>Magnoliopsida</taxon>
        <taxon>eudicotyledons</taxon>
        <taxon>Gunneridae</taxon>
        <taxon>Pentapetalae</taxon>
        <taxon>asterids</taxon>
        <taxon>Cornales</taxon>
        <taxon>Nyssaceae</taxon>
        <taxon>Nyssa</taxon>
    </lineage>
</organism>
<evidence type="ECO:0000256" key="3">
    <source>
        <dbReference type="ARBA" id="ARBA00022475"/>
    </source>
</evidence>
<comment type="catalytic activity">
    <reaction evidence="16">
        <text>L-threonyl-[protein] + ATP = O-phospho-L-threonyl-[protein] + ADP + H(+)</text>
        <dbReference type="Rhea" id="RHEA:46608"/>
        <dbReference type="Rhea" id="RHEA-COMP:11060"/>
        <dbReference type="Rhea" id="RHEA-COMP:11605"/>
        <dbReference type="ChEBI" id="CHEBI:15378"/>
        <dbReference type="ChEBI" id="CHEBI:30013"/>
        <dbReference type="ChEBI" id="CHEBI:30616"/>
        <dbReference type="ChEBI" id="CHEBI:61977"/>
        <dbReference type="ChEBI" id="CHEBI:456216"/>
        <dbReference type="EC" id="2.7.11.1"/>
    </reaction>
</comment>
<evidence type="ECO:0000256" key="9">
    <source>
        <dbReference type="ARBA" id="ARBA00022737"/>
    </source>
</evidence>
<keyword evidence="15" id="KW-0325">Glycoprotein</keyword>
<dbReference type="Gene3D" id="3.80.10.10">
    <property type="entry name" value="Ribonuclease Inhibitor"/>
    <property type="match status" value="4"/>
</dbReference>
<dbReference type="InterPro" id="IPR017441">
    <property type="entry name" value="Protein_kinase_ATP_BS"/>
</dbReference>
<dbReference type="GO" id="GO:0051707">
    <property type="term" value="P:response to other organism"/>
    <property type="evidence" value="ECO:0007669"/>
    <property type="project" value="UniProtKB-ARBA"/>
</dbReference>
<keyword evidence="6" id="KW-0808">Transferase</keyword>
<evidence type="ECO:0000256" key="18">
    <source>
        <dbReference type="PROSITE-ProRule" id="PRU10141"/>
    </source>
</evidence>
<dbReference type="PANTHER" id="PTHR48056:SF63">
    <property type="entry name" value="PROTEIN KINASE DOMAIN-CONTAINING PROTEIN"/>
    <property type="match status" value="1"/>
</dbReference>
<dbReference type="Proteomes" id="UP000325577">
    <property type="component" value="Linkage Group LG19"/>
</dbReference>
<dbReference type="GO" id="GO:0005886">
    <property type="term" value="C:plasma membrane"/>
    <property type="evidence" value="ECO:0007669"/>
    <property type="project" value="UniProtKB-SubCell"/>
</dbReference>
<dbReference type="InterPro" id="IPR001611">
    <property type="entry name" value="Leu-rich_rpt"/>
</dbReference>
<proteinExistence type="predicted"/>